<evidence type="ECO:0000313" key="3">
    <source>
        <dbReference type="Proteomes" id="UP000095713"/>
    </source>
</evidence>
<evidence type="ECO:0000313" key="2">
    <source>
        <dbReference type="EMBL" id="OEJ98826.1"/>
    </source>
</evidence>
<dbReference type="InterPro" id="IPR050553">
    <property type="entry name" value="Thioredoxin_ResA/DsbE_sf"/>
</dbReference>
<dbReference type="OrthoDB" id="9815205at2"/>
<keyword evidence="3" id="KW-1185">Reference proteome</keyword>
<dbReference type="CDD" id="cd02966">
    <property type="entry name" value="TlpA_like_family"/>
    <property type="match status" value="1"/>
</dbReference>
<dbReference type="GO" id="GO:0016491">
    <property type="term" value="F:oxidoreductase activity"/>
    <property type="evidence" value="ECO:0007669"/>
    <property type="project" value="InterPro"/>
</dbReference>
<dbReference type="RefSeq" id="WP_069831509.1">
    <property type="nucleotide sequence ID" value="NZ_MDJD01000054.1"/>
</dbReference>
<dbReference type="Proteomes" id="UP000095713">
    <property type="component" value="Unassembled WGS sequence"/>
</dbReference>
<proteinExistence type="predicted"/>
<dbReference type="EMBL" id="MDJD01000054">
    <property type="protein sequence ID" value="OEJ98826.1"/>
    <property type="molecule type" value="Genomic_DNA"/>
</dbReference>
<dbReference type="AlphaFoldDB" id="A0A1E5SID0"/>
<dbReference type="STRING" id="1849968.A8C32_06465"/>
<organism evidence="2 3">
    <name type="scientific">Flavivirga aquatica</name>
    <dbReference type="NCBI Taxonomy" id="1849968"/>
    <lineage>
        <taxon>Bacteria</taxon>
        <taxon>Pseudomonadati</taxon>
        <taxon>Bacteroidota</taxon>
        <taxon>Flavobacteriia</taxon>
        <taxon>Flavobacteriales</taxon>
        <taxon>Flavobacteriaceae</taxon>
        <taxon>Flavivirga</taxon>
    </lineage>
</organism>
<evidence type="ECO:0000259" key="1">
    <source>
        <dbReference type="PROSITE" id="PS51352"/>
    </source>
</evidence>
<protein>
    <submittedName>
        <fullName evidence="2">Thiol-disulfide oxidoreductase</fullName>
    </submittedName>
</protein>
<feature type="domain" description="Thioredoxin" evidence="1">
    <location>
        <begin position="42"/>
        <end position="186"/>
    </location>
</feature>
<dbReference type="SUPFAM" id="SSF52833">
    <property type="entry name" value="Thioredoxin-like"/>
    <property type="match status" value="1"/>
</dbReference>
<comment type="caution">
    <text evidence="2">The sequence shown here is derived from an EMBL/GenBank/DDBJ whole genome shotgun (WGS) entry which is preliminary data.</text>
</comment>
<dbReference type="Pfam" id="PF08534">
    <property type="entry name" value="Redoxin"/>
    <property type="match status" value="1"/>
</dbReference>
<reference evidence="2 3" key="1">
    <citation type="submission" date="2016-05" db="EMBL/GenBank/DDBJ databases">
        <title>Draft Genome Sequence of Algibacter sp. Strain SK-16 Isolated from the Surface Water of Aburatsubo Inlet.</title>
        <authorList>
            <person name="Wong S.-K."/>
            <person name="Yoshizawa S."/>
            <person name="Nakajima Y."/>
            <person name="Ogura Y."/>
            <person name="Tetsuya H."/>
            <person name="Hamasaki K."/>
        </authorList>
    </citation>
    <scope>NUCLEOTIDE SEQUENCE [LARGE SCALE GENOMIC DNA]</scope>
    <source>
        <strain evidence="2 3">SK-16</strain>
    </source>
</reference>
<sequence>MKVSKSKIKNIIFLIVIGLLIVPQTRRPIQILLHKGLALFSPSTINESEQITVTNYDWKLKDENDVVLNFEETKERVVLINFWATWCPPCIAEMSSMQELYNDYKNKIEFIFVSSETHAVINQFLMDNNYTFNVYNPITNYPEAFNITSIPRTFLIDKKGNIVIDKNGSANWNSDMVRKTIDGLLK</sequence>
<dbReference type="InterPro" id="IPR013766">
    <property type="entry name" value="Thioredoxin_domain"/>
</dbReference>
<dbReference type="InterPro" id="IPR036249">
    <property type="entry name" value="Thioredoxin-like_sf"/>
</dbReference>
<dbReference type="Gene3D" id="3.40.30.10">
    <property type="entry name" value="Glutaredoxin"/>
    <property type="match status" value="1"/>
</dbReference>
<dbReference type="PROSITE" id="PS51352">
    <property type="entry name" value="THIOREDOXIN_2"/>
    <property type="match status" value="1"/>
</dbReference>
<name>A0A1E5SID0_9FLAO</name>
<dbReference type="PANTHER" id="PTHR42852">
    <property type="entry name" value="THIOL:DISULFIDE INTERCHANGE PROTEIN DSBE"/>
    <property type="match status" value="1"/>
</dbReference>
<dbReference type="InterPro" id="IPR013740">
    <property type="entry name" value="Redoxin"/>
</dbReference>
<accession>A0A1E5SID0</accession>
<dbReference type="PANTHER" id="PTHR42852:SF17">
    <property type="entry name" value="THIOREDOXIN-LIKE PROTEIN HI_1115"/>
    <property type="match status" value="1"/>
</dbReference>
<gene>
    <name evidence="2" type="ORF">A8C32_06465</name>
</gene>